<keyword evidence="2" id="KW-1015">Disulfide bond</keyword>
<gene>
    <name evidence="4" type="ORF">FSPOR_416</name>
</gene>
<evidence type="ECO:0000256" key="3">
    <source>
        <dbReference type="SAM" id="SignalP"/>
    </source>
</evidence>
<evidence type="ECO:0000256" key="2">
    <source>
        <dbReference type="ARBA" id="ARBA00023157"/>
    </source>
</evidence>
<protein>
    <submittedName>
        <fullName evidence="4">Carbohydrate esterase family 5</fullName>
    </submittedName>
</protein>
<evidence type="ECO:0000313" key="4">
    <source>
        <dbReference type="EMBL" id="RGP75969.1"/>
    </source>
</evidence>
<dbReference type="Pfam" id="PF01083">
    <property type="entry name" value="Cutinase"/>
    <property type="match status" value="1"/>
</dbReference>
<evidence type="ECO:0000313" key="5">
    <source>
        <dbReference type="Proteomes" id="UP000266152"/>
    </source>
</evidence>
<dbReference type="Gene3D" id="3.40.50.1820">
    <property type="entry name" value="alpha/beta hydrolase"/>
    <property type="match status" value="1"/>
</dbReference>
<dbReference type="SUPFAM" id="SSF53474">
    <property type="entry name" value="alpha/beta-Hydrolases"/>
    <property type="match status" value="1"/>
</dbReference>
<dbReference type="InterPro" id="IPR029058">
    <property type="entry name" value="AB_hydrolase_fold"/>
</dbReference>
<reference evidence="4 5" key="1">
    <citation type="journal article" date="2018" name="PLoS Pathog.">
        <title>Evolution of structural diversity of trichothecenes, a family of toxins produced by plant pathogenic and entomopathogenic fungi.</title>
        <authorList>
            <person name="Proctor R.H."/>
            <person name="McCormick S.P."/>
            <person name="Kim H.S."/>
            <person name="Cardoza R.E."/>
            <person name="Stanley A.M."/>
            <person name="Lindo L."/>
            <person name="Kelly A."/>
            <person name="Brown D.W."/>
            <person name="Lee T."/>
            <person name="Vaughan M.M."/>
            <person name="Alexander N.J."/>
            <person name="Busman M."/>
            <person name="Gutierrez S."/>
        </authorList>
    </citation>
    <scope>NUCLEOTIDE SEQUENCE [LARGE SCALE GENOMIC DNA]</scope>
    <source>
        <strain evidence="4 5">NRRL 3299</strain>
    </source>
</reference>
<dbReference type="EMBL" id="PXOF01000011">
    <property type="protein sequence ID" value="RGP75969.1"/>
    <property type="molecule type" value="Genomic_DNA"/>
</dbReference>
<dbReference type="SMART" id="SM01110">
    <property type="entry name" value="Cutinase"/>
    <property type="match status" value="1"/>
</dbReference>
<name>A0A395SV45_FUSSP</name>
<proteinExistence type="predicted"/>
<organism evidence="4 5">
    <name type="scientific">Fusarium sporotrichioides</name>
    <dbReference type="NCBI Taxonomy" id="5514"/>
    <lineage>
        <taxon>Eukaryota</taxon>
        <taxon>Fungi</taxon>
        <taxon>Dikarya</taxon>
        <taxon>Ascomycota</taxon>
        <taxon>Pezizomycotina</taxon>
        <taxon>Sordariomycetes</taxon>
        <taxon>Hypocreomycetidae</taxon>
        <taxon>Hypocreales</taxon>
        <taxon>Nectriaceae</taxon>
        <taxon>Fusarium</taxon>
    </lineage>
</organism>
<accession>A0A395SV45</accession>
<keyword evidence="5" id="KW-1185">Reference proteome</keyword>
<evidence type="ECO:0000256" key="1">
    <source>
        <dbReference type="ARBA" id="ARBA00022801"/>
    </source>
</evidence>
<dbReference type="STRING" id="5514.A0A395SV45"/>
<keyword evidence="3" id="KW-0732">Signal</keyword>
<dbReference type="GO" id="GO:0052689">
    <property type="term" value="F:carboxylic ester hydrolase activity"/>
    <property type="evidence" value="ECO:0007669"/>
    <property type="project" value="UniProtKB-ARBA"/>
</dbReference>
<dbReference type="Proteomes" id="UP000266152">
    <property type="component" value="Unassembled WGS sequence"/>
</dbReference>
<sequence length="234" mass="24535">MWNTAFLASLFLAPLTIGAPAVDIEERQAPCQNLHIFLASGTDEPYPGRQSSLASAICNGLTSCGYKNINYPANFNTYCTSIYAGITGGLSQITAYANRCSNFKMVLSGYSQGAQLLGDILGGGGGQSVGCTQQSNPVLNPATSPGNKIAAALFFGDPRHAANQAYNTGTGVSRSGINPRNGAQLTSLNRFSSVLRSWCLAGDNVCAQGTDPTAHTSYFNVFSQEAGAWVKTKV</sequence>
<dbReference type="PANTHER" id="PTHR33630">
    <property type="entry name" value="CUTINASE RV1984C-RELATED-RELATED"/>
    <property type="match status" value="1"/>
</dbReference>
<dbReference type="InterPro" id="IPR000675">
    <property type="entry name" value="Cutinase/axe"/>
</dbReference>
<dbReference type="PANTHER" id="PTHR33630:SF13">
    <property type="entry name" value="ACETYLXYLAN ESTERASE"/>
    <property type="match status" value="1"/>
</dbReference>
<feature type="signal peptide" evidence="3">
    <location>
        <begin position="1"/>
        <end position="18"/>
    </location>
</feature>
<feature type="chain" id="PRO_5017228757" evidence="3">
    <location>
        <begin position="19"/>
        <end position="234"/>
    </location>
</feature>
<dbReference type="AlphaFoldDB" id="A0A395SV45"/>
<comment type="caution">
    <text evidence="4">The sequence shown here is derived from an EMBL/GenBank/DDBJ whole genome shotgun (WGS) entry which is preliminary data.</text>
</comment>
<keyword evidence="1" id="KW-0378">Hydrolase</keyword>